<dbReference type="RefSeq" id="WP_425543939.1">
    <property type="nucleotide sequence ID" value="NZ_BAAACA010000035.1"/>
</dbReference>
<dbReference type="EMBL" id="BAAACA010000035">
    <property type="protein sequence ID" value="GAA0614627.1"/>
    <property type="molecule type" value="Genomic_DNA"/>
</dbReference>
<name>A0ABP3RQ65_9ACTN</name>
<gene>
    <name evidence="2" type="ORF">GCM10010394_50840</name>
</gene>
<accession>A0ABP3RQ65</accession>
<keyword evidence="3" id="KW-1185">Reference proteome</keyword>
<protein>
    <submittedName>
        <fullName evidence="2">Uncharacterized protein</fullName>
    </submittedName>
</protein>
<evidence type="ECO:0000256" key="1">
    <source>
        <dbReference type="SAM" id="MobiDB-lite"/>
    </source>
</evidence>
<feature type="compositionally biased region" description="Low complexity" evidence="1">
    <location>
        <begin position="22"/>
        <end position="38"/>
    </location>
</feature>
<reference evidence="3" key="1">
    <citation type="journal article" date="2019" name="Int. J. Syst. Evol. Microbiol.">
        <title>The Global Catalogue of Microorganisms (GCM) 10K type strain sequencing project: providing services to taxonomists for standard genome sequencing and annotation.</title>
        <authorList>
            <consortium name="The Broad Institute Genomics Platform"/>
            <consortium name="The Broad Institute Genome Sequencing Center for Infectious Disease"/>
            <person name="Wu L."/>
            <person name="Ma J."/>
        </authorList>
    </citation>
    <scope>NUCLEOTIDE SEQUENCE [LARGE SCALE GENOMIC DNA]</scope>
    <source>
        <strain evidence="3">JCM 5067</strain>
    </source>
</reference>
<evidence type="ECO:0000313" key="2">
    <source>
        <dbReference type="EMBL" id="GAA0614627.1"/>
    </source>
</evidence>
<proteinExistence type="predicted"/>
<dbReference type="Proteomes" id="UP001500668">
    <property type="component" value="Unassembled WGS sequence"/>
</dbReference>
<feature type="region of interest" description="Disordered" evidence="1">
    <location>
        <begin position="118"/>
        <end position="143"/>
    </location>
</feature>
<sequence>MPVPAPPLAQDSCPPTPPGGSPRVAYAPRRRGAPAPAAGSPCDRGRPEGGAHGVRRPQAGTSDCAGDIVRWAAFSCVLVPVVLVVYGSSFAGATGSAVGLAAITAVCRLLLRQSERAAERAAARPGPGRHRDGGANGESSPLD</sequence>
<evidence type="ECO:0000313" key="3">
    <source>
        <dbReference type="Proteomes" id="UP001500668"/>
    </source>
</evidence>
<feature type="region of interest" description="Disordered" evidence="1">
    <location>
        <begin position="1"/>
        <end position="60"/>
    </location>
</feature>
<comment type="caution">
    <text evidence="2">The sequence shown here is derived from an EMBL/GenBank/DDBJ whole genome shotgun (WGS) entry which is preliminary data.</text>
</comment>
<organism evidence="2 3">
    <name type="scientific">Streptomyces crystallinus</name>
    <dbReference type="NCBI Taxonomy" id="68191"/>
    <lineage>
        <taxon>Bacteria</taxon>
        <taxon>Bacillati</taxon>
        <taxon>Actinomycetota</taxon>
        <taxon>Actinomycetes</taxon>
        <taxon>Kitasatosporales</taxon>
        <taxon>Streptomycetaceae</taxon>
        <taxon>Streptomyces</taxon>
    </lineage>
</organism>